<dbReference type="Pfam" id="PF00271">
    <property type="entry name" value="Helicase_C"/>
    <property type="match status" value="1"/>
</dbReference>
<dbReference type="GO" id="GO:0009432">
    <property type="term" value="P:SOS response"/>
    <property type="evidence" value="ECO:0007669"/>
    <property type="project" value="UniProtKB-UniRule"/>
</dbReference>
<evidence type="ECO:0000256" key="2">
    <source>
        <dbReference type="ARBA" id="ARBA00008533"/>
    </source>
</evidence>
<keyword evidence="3 13" id="KW-0963">Cytoplasm</keyword>
<dbReference type="GO" id="GO:0016887">
    <property type="term" value="F:ATP hydrolysis activity"/>
    <property type="evidence" value="ECO:0007669"/>
    <property type="project" value="InterPro"/>
</dbReference>
<dbReference type="PANTHER" id="PTHR24029:SF0">
    <property type="entry name" value="UVRABC SYSTEM PROTEIN B"/>
    <property type="match status" value="1"/>
</dbReference>
<dbReference type="InterPro" id="IPR024759">
    <property type="entry name" value="UvrB_YAD/RRR_dom"/>
</dbReference>
<feature type="domain" description="Helicase C-terminal" evidence="18">
    <location>
        <begin position="428"/>
        <end position="594"/>
    </location>
</feature>
<dbReference type="InterPro" id="IPR001943">
    <property type="entry name" value="UVR_dom"/>
</dbReference>
<keyword evidence="4 13" id="KW-0547">Nucleotide-binding</keyword>
<dbReference type="Pfam" id="PF02151">
    <property type="entry name" value="UVR"/>
    <property type="match status" value="1"/>
</dbReference>
<evidence type="ECO:0000256" key="12">
    <source>
        <dbReference type="ARBA" id="ARBA00029504"/>
    </source>
</evidence>
<organism evidence="19 20">
    <name type="scientific">Candidatus Thalassospirochaeta sargassi</name>
    <dbReference type="NCBI Taxonomy" id="3119039"/>
    <lineage>
        <taxon>Bacteria</taxon>
        <taxon>Pseudomonadati</taxon>
        <taxon>Spirochaetota</taxon>
        <taxon>Spirochaetia</taxon>
        <taxon>Spirochaetales</taxon>
        <taxon>Spirochaetaceae</taxon>
        <taxon>Candidatus Thalassospirochaeta</taxon>
    </lineage>
</organism>
<evidence type="ECO:0000259" key="16">
    <source>
        <dbReference type="PROSITE" id="PS50151"/>
    </source>
</evidence>
<dbReference type="Gene3D" id="6.10.140.240">
    <property type="match status" value="1"/>
</dbReference>
<evidence type="ECO:0000256" key="8">
    <source>
        <dbReference type="ARBA" id="ARBA00022881"/>
    </source>
</evidence>
<evidence type="ECO:0000256" key="9">
    <source>
        <dbReference type="ARBA" id="ARBA00023204"/>
    </source>
</evidence>
<evidence type="ECO:0000313" key="20">
    <source>
        <dbReference type="Proteomes" id="UP001221217"/>
    </source>
</evidence>
<dbReference type="GO" id="GO:0009381">
    <property type="term" value="F:excinuclease ABC activity"/>
    <property type="evidence" value="ECO:0007669"/>
    <property type="project" value="UniProtKB-UniRule"/>
</dbReference>
<comment type="caution">
    <text evidence="19">The sequence shown here is derived from an EMBL/GenBank/DDBJ whole genome shotgun (WGS) entry which is preliminary data.</text>
</comment>
<dbReference type="CDD" id="cd18790">
    <property type="entry name" value="SF2_C_UvrB"/>
    <property type="match status" value="1"/>
</dbReference>
<dbReference type="HAMAP" id="MF_00204">
    <property type="entry name" value="UvrB"/>
    <property type="match status" value="1"/>
</dbReference>
<reference evidence="19 20" key="1">
    <citation type="submission" date="2022-12" db="EMBL/GenBank/DDBJ databases">
        <title>Metagenome assembled genome from gulf of manar.</title>
        <authorList>
            <person name="Kohli P."/>
            <person name="Pk S."/>
            <person name="Venkata Ramana C."/>
            <person name="Sasikala C."/>
        </authorList>
    </citation>
    <scope>NUCLEOTIDE SEQUENCE [LARGE SCALE GENOMIC DNA]</scope>
    <source>
        <strain evidence="19">JB008</strain>
    </source>
</reference>
<dbReference type="InterPro" id="IPR004807">
    <property type="entry name" value="UvrB"/>
</dbReference>
<feature type="domain" description="UVR" evidence="16">
    <location>
        <begin position="625"/>
        <end position="660"/>
    </location>
</feature>
<feature type="binding site" evidence="13">
    <location>
        <begin position="38"/>
        <end position="45"/>
    </location>
    <ligand>
        <name>ATP</name>
        <dbReference type="ChEBI" id="CHEBI:30616"/>
    </ligand>
</feature>
<comment type="subunit">
    <text evidence="11 13 14">Forms a heterotetramer with UvrA during the search for lesions. Interacts with UvrC in an incision complex.</text>
</comment>
<evidence type="ECO:0000256" key="3">
    <source>
        <dbReference type="ARBA" id="ARBA00022490"/>
    </source>
</evidence>
<dbReference type="SMART" id="SM00487">
    <property type="entry name" value="DEXDc"/>
    <property type="match status" value="1"/>
</dbReference>
<feature type="short sequence motif" description="Beta-hairpin" evidence="13">
    <location>
        <begin position="91"/>
        <end position="114"/>
    </location>
</feature>
<dbReference type="Gene3D" id="3.40.50.300">
    <property type="entry name" value="P-loop containing nucleotide triphosphate hydrolases"/>
    <property type="match status" value="3"/>
</dbReference>
<evidence type="ECO:0000256" key="11">
    <source>
        <dbReference type="ARBA" id="ARBA00026033"/>
    </source>
</evidence>
<dbReference type="Pfam" id="PF04851">
    <property type="entry name" value="ResIII"/>
    <property type="match status" value="1"/>
</dbReference>
<comment type="domain">
    <text evidence="13">The beta-hairpin motif is involved in DNA binding.</text>
</comment>
<evidence type="ECO:0000256" key="6">
    <source>
        <dbReference type="ARBA" id="ARBA00022769"/>
    </source>
</evidence>
<dbReference type="CDD" id="cd17916">
    <property type="entry name" value="DEXHc_UvrB"/>
    <property type="match status" value="1"/>
</dbReference>
<gene>
    <name evidence="13 19" type="primary">uvrB</name>
    <name evidence="19" type="ORF">PQJ61_16725</name>
</gene>
<name>A0AAJ1MKB8_9SPIO</name>
<evidence type="ECO:0000256" key="10">
    <source>
        <dbReference type="ARBA" id="ARBA00023236"/>
    </source>
</evidence>
<dbReference type="AlphaFoldDB" id="A0AAJ1MKB8"/>
<evidence type="ECO:0000259" key="17">
    <source>
        <dbReference type="PROSITE" id="PS51192"/>
    </source>
</evidence>
<dbReference type="SMART" id="SM00490">
    <property type="entry name" value="HELICc"/>
    <property type="match status" value="1"/>
</dbReference>
<dbReference type="NCBIfam" id="TIGR00631">
    <property type="entry name" value="uvrb"/>
    <property type="match status" value="1"/>
</dbReference>
<evidence type="ECO:0000256" key="13">
    <source>
        <dbReference type="HAMAP-Rule" id="MF_00204"/>
    </source>
</evidence>
<dbReference type="PANTHER" id="PTHR24029">
    <property type="entry name" value="UVRABC SYSTEM PROTEIN B"/>
    <property type="match status" value="1"/>
</dbReference>
<dbReference type="InterPro" id="IPR001650">
    <property type="entry name" value="Helicase_C-like"/>
</dbReference>
<keyword evidence="9 13" id="KW-0234">DNA repair</keyword>
<dbReference type="SUPFAM" id="SSF52540">
    <property type="entry name" value="P-loop containing nucleoside triphosphate hydrolases"/>
    <property type="match status" value="2"/>
</dbReference>
<dbReference type="Pfam" id="PF17757">
    <property type="entry name" value="UvrB_inter"/>
    <property type="match status" value="1"/>
</dbReference>
<dbReference type="PROSITE" id="PS50151">
    <property type="entry name" value="UVR"/>
    <property type="match status" value="1"/>
</dbReference>
<dbReference type="InterPro" id="IPR041471">
    <property type="entry name" value="UvrB_inter"/>
</dbReference>
<dbReference type="InterPro" id="IPR036876">
    <property type="entry name" value="UVR_dom_sf"/>
</dbReference>
<evidence type="ECO:0000313" key="19">
    <source>
        <dbReference type="EMBL" id="MDC7228408.1"/>
    </source>
</evidence>
<evidence type="ECO:0000256" key="5">
    <source>
        <dbReference type="ARBA" id="ARBA00022763"/>
    </source>
</evidence>
<dbReference type="GO" id="GO:0003677">
    <property type="term" value="F:DNA binding"/>
    <property type="evidence" value="ECO:0007669"/>
    <property type="project" value="UniProtKB-UniRule"/>
</dbReference>
<dbReference type="Gene3D" id="4.10.860.10">
    <property type="entry name" value="UVR domain"/>
    <property type="match status" value="1"/>
</dbReference>
<evidence type="ECO:0000256" key="4">
    <source>
        <dbReference type="ARBA" id="ARBA00022741"/>
    </source>
</evidence>
<protein>
    <recommendedName>
        <fullName evidence="12 13">UvrABC system protein B</fullName>
        <shortName evidence="13">Protein UvrB</shortName>
    </recommendedName>
    <alternativeName>
        <fullName evidence="13">Excinuclease ABC subunit B</fullName>
    </alternativeName>
</protein>
<evidence type="ECO:0000256" key="7">
    <source>
        <dbReference type="ARBA" id="ARBA00022840"/>
    </source>
</evidence>
<dbReference type="GO" id="GO:0005737">
    <property type="term" value="C:cytoplasm"/>
    <property type="evidence" value="ECO:0007669"/>
    <property type="project" value="UniProtKB-SubCell"/>
</dbReference>
<dbReference type="PROSITE" id="PS51194">
    <property type="entry name" value="HELICASE_CTER"/>
    <property type="match status" value="1"/>
</dbReference>
<feature type="coiled-coil region" evidence="15">
    <location>
        <begin position="255"/>
        <end position="289"/>
    </location>
</feature>
<dbReference type="InterPro" id="IPR027417">
    <property type="entry name" value="P-loop_NTPase"/>
</dbReference>
<dbReference type="InterPro" id="IPR014001">
    <property type="entry name" value="Helicase_ATP-bd"/>
</dbReference>
<dbReference type="Proteomes" id="UP001221217">
    <property type="component" value="Unassembled WGS sequence"/>
</dbReference>
<evidence type="ECO:0000256" key="1">
    <source>
        <dbReference type="ARBA" id="ARBA00004496"/>
    </source>
</evidence>
<comment type="similarity">
    <text evidence="2 13 14">Belongs to the UvrB family.</text>
</comment>
<dbReference type="Pfam" id="PF12344">
    <property type="entry name" value="UvrB"/>
    <property type="match status" value="1"/>
</dbReference>
<dbReference type="GO" id="GO:0009380">
    <property type="term" value="C:excinuclease repair complex"/>
    <property type="evidence" value="ECO:0007669"/>
    <property type="project" value="InterPro"/>
</dbReference>
<dbReference type="GO" id="GO:0005524">
    <property type="term" value="F:ATP binding"/>
    <property type="evidence" value="ECO:0007669"/>
    <property type="project" value="UniProtKB-UniRule"/>
</dbReference>
<dbReference type="GO" id="GO:0006289">
    <property type="term" value="P:nucleotide-excision repair"/>
    <property type="evidence" value="ECO:0007669"/>
    <property type="project" value="UniProtKB-UniRule"/>
</dbReference>
<accession>A0AAJ1MKB8</accession>
<keyword evidence="6 13" id="KW-0228">DNA excision</keyword>
<keyword evidence="5 13" id="KW-0227">DNA damage</keyword>
<keyword evidence="10 13" id="KW-0742">SOS response</keyword>
<proteinExistence type="inferred from homology"/>
<sequence length="660" mass="75491">MQVFKVKSDFEPAGDQGQAIKKLAEGLIAGRKRQTLKGVTGSGKTYTMAKIIERVQKPTLVLSHNKTLAAQLYKEFLDFFPDNAVEYFVSYYDYYQPEAYVPSKDLYIEKDSNINEEIDRMRLAASSSLMEREDVIVIATVSCIYGLGNPKSFKDMRVRFSVGNQTSIDDIARQLVALQYQRNNDVLKRGSFRIRGDVIEIFPAYMKTTYRIEFDWDEISRITRLHAVTGEVLEEIPQCSVYPAKHFVMPEDQMKTAVGAIKEELKERLEELNAQNKLVEAQRLKSRTEYDIEMMEELGYCSGIENYSRPLSDRKAGERPGVLLDYFPDDFLTFIDESHVTLPQLGGMYEGDRSRKQNLVDFGFRLPSALDNRPLVITEFEEIAKTVVYVSATPGKKELETSETIAEQLIRPTGLLDPEIEVRPTHGQVEDLYAEIKKRVEKNERVLVTTLTKKMSEDLTDYLANLGIKVRYLHSEIETIERVEILKELRIGTIDVIIGINLLREGLDLPEVSLIAILDADKIGFLRSATSLMQTIGRAARNSEGFVIMYADRESDAMKAAIDETRRRRVIQQKYNKEHGITPQTIKKAVADLLVRKKEEKINSEKLSIDIIKDNYNAVIPHERKALIKALEKEMFELAKDLEFEKAAFVRDEINKLKGM</sequence>
<feature type="domain" description="Helicase ATP-binding" evidence="17">
    <location>
        <begin position="25"/>
        <end position="182"/>
    </location>
</feature>
<dbReference type="NCBIfam" id="NF003673">
    <property type="entry name" value="PRK05298.1"/>
    <property type="match status" value="1"/>
</dbReference>
<evidence type="ECO:0000259" key="18">
    <source>
        <dbReference type="PROSITE" id="PS51194"/>
    </source>
</evidence>
<evidence type="ECO:0000256" key="14">
    <source>
        <dbReference type="RuleBase" id="RU003587"/>
    </source>
</evidence>
<evidence type="ECO:0000256" key="15">
    <source>
        <dbReference type="SAM" id="Coils"/>
    </source>
</evidence>
<dbReference type="SUPFAM" id="SSF46600">
    <property type="entry name" value="C-terminal UvrC-binding domain of UvrB"/>
    <property type="match status" value="1"/>
</dbReference>
<dbReference type="InterPro" id="IPR006935">
    <property type="entry name" value="Helicase/UvrB_N"/>
</dbReference>
<keyword evidence="7 13" id="KW-0067">ATP-binding</keyword>
<comment type="function">
    <text evidence="13">The UvrABC repair system catalyzes the recognition and processing of DNA lesions. A damage recognition complex composed of 2 UvrA and 2 UvrB subunits scans DNA for abnormalities. Upon binding of the UvrA(2)B(2) complex to a putative damaged site, the DNA wraps around one UvrB monomer. DNA wrap is dependent on ATP binding by UvrB and probably causes local melting of the DNA helix, facilitating insertion of UvrB beta-hairpin between the DNA strands. Then UvrB probes one DNA strand for the presence of a lesion. If a lesion is found the UvrA subunits dissociate and the UvrB-DNA preincision complex is formed. This complex is subsequently bound by UvrC and the second UvrB is released. If no lesion is found, the DNA wraps around the other UvrB subunit that will check the other stand for damage.</text>
</comment>
<dbReference type="EMBL" id="JAQQAL010000045">
    <property type="protein sequence ID" value="MDC7228408.1"/>
    <property type="molecule type" value="Genomic_DNA"/>
</dbReference>
<keyword evidence="8 13" id="KW-0267">Excision nuclease</keyword>
<keyword evidence="15" id="KW-0175">Coiled coil</keyword>
<comment type="subcellular location">
    <subcellularLocation>
        <location evidence="1 13 14">Cytoplasm</location>
    </subcellularLocation>
</comment>
<dbReference type="PROSITE" id="PS51192">
    <property type="entry name" value="HELICASE_ATP_BIND_1"/>
    <property type="match status" value="1"/>
</dbReference>